<evidence type="ECO:0000256" key="4">
    <source>
        <dbReference type="ARBA" id="ARBA00022679"/>
    </source>
</evidence>
<accession>A0A2P8CFZ6</accession>
<evidence type="ECO:0000256" key="3">
    <source>
        <dbReference type="ARBA" id="ARBA00022630"/>
    </source>
</evidence>
<proteinExistence type="inferred from homology"/>
<evidence type="ECO:0000256" key="10">
    <source>
        <dbReference type="PIRNR" id="PIRNR006268"/>
    </source>
</evidence>
<keyword evidence="13" id="KW-0449">Lipoprotein</keyword>
<dbReference type="Pfam" id="PF02424">
    <property type="entry name" value="ApbE"/>
    <property type="match status" value="1"/>
</dbReference>
<evidence type="ECO:0000313" key="12">
    <source>
        <dbReference type="EMBL" id="GET23361.1"/>
    </source>
</evidence>
<keyword evidence="15" id="KW-1185">Reference proteome</keyword>
<dbReference type="InterPro" id="IPR024932">
    <property type="entry name" value="ApbE"/>
</dbReference>
<evidence type="ECO:0000313" key="15">
    <source>
        <dbReference type="Proteomes" id="UP000396862"/>
    </source>
</evidence>
<dbReference type="Gene3D" id="3.10.520.10">
    <property type="entry name" value="ApbE-like domains"/>
    <property type="match status" value="1"/>
</dbReference>
<dbReference type="PANTHER" id="PTHR30040">
    <property type="entry name" value="THIAMINE BIOSYNTHESIS LIPOPROTEIN APBE"/>
    <property type="match status" value="1"/>
</dbReference>
<comment type="caution">
    <text evidence="13">The sequence shown here is derived from an EMBL/GenBank/DDBJ whole genome shotgun (WGS) entry which is preliminary data.</text>
</comment>
<dbReference type="EMBL" id="BLAU01000001">
    <property type="protein sequence ID" value="GET23361.1"/>
    <property type="molecule type" value="Genomic_DNA"/>
</dbReference>
<comment type="cofactor">
    <cofactor evidence="11">
        <name>Mg(2+)</name>
        <dbReference type="ChEBI" id="CHEBI:18420"/>
    </cofactor>
    <cofactor evidence="11">
        <name>Mn(2+)</name>
        <dbReference type="ChEBI" id="CHEBI:29035"/>
    </cofactor>
    <text evidence="11">Magnesium. Can also use manganese.</text>
</comment>
<reference evidence="13 14" key="1">
    <citation type="submission" date="2018-03" db="EMBL/GenBank/DDBJ databases">
        <title>Genomic Encyclopedia of Archaeal and Bacterial Type Strains, Phase II (KMG-II): from individual species to whole genera.</title>
        <authorList>
            <person name="Goeker M."/>
        </authorList>
    </citation>
    <scope>NUCLEOTIDE SEQUENCE [LARGE SCALE GENOMIC DNA]</scope>
    <source>
        <strain evidence="13 14">DSM 27267</strain>
    </source>
</reference>
<comment type="catalytic activity">
    <reaction evidence="9 10">
        <text>L-threonyl-[protein] + FAD = FMN-L-threonyl-[protein] + AMP + H(+)</text>
        <dbReference type="Rhea" id="RHEA:36847"/>
        <dbReference type="Rhea" id="RHEA-COMP:11060"/>
        <dbReference type="Rhea" id="RHEA-COMP:11061"/>
        <dbReference type="ChEBI" id="CHEBI:15378"/>
        <dbReference type="ChEBI" id="CHEBI:30013"/>
        <dbReference type="ChEBI" id="CHEBI:57692"/>
        <dbReference type="ChEBI" id="CHEBI:74257"/>
        <dbReference type="ChEBI" id="CHEBI:456215"/>
        <dbReference type="EC" id="2.7.1.180"/>
    </reaction>
</comment>
<dbReference type="AlphaFoldDB" id="A0A2P8CFZ6"/>
<keyword evidence="6 10" id="KW-0274">FAD</keyword>
<dbReference type="PANTHER" id="PTHR30040:SF2">
    <property type="entry name" value="FAD:PROTEIN FMN TRANSFERASE"/>
    <property type="match status" value="1"/>
</dbReference>
<dbReference type="PIRSF" id="PIRSF006268">
    <property type="entry name" value="ApbE"/>
    <property type="match status" value="1"/>
</dbReference>
<reference evidence="12 15" key="2">
    <citation type="submission" date="2019-10" db="EMBL/GenBank/DDBJ databases">
        <title>Prolixibacter strains distinguished by the presence of nitrate reductase genes were adept at nitrate-dependent anaerobic corrosion of metallic iron and carbon steel.</title>
        <authorList>
            <person name="Iino T."/>
            <person name="Shono N."/>
            <person name="Ito K."/>
            <person name="Nakamura R."/>
            <person name="Sueoka K."/>
            <person name="Harayama S."/>
            <person name="Ohkuma M."/>
        </authorList>
    </citation>
    <scope>NUCLEOTIDE SEQUENCE [LARGE SCALE GENOMIC DNA]</scope>
    <source>
        <strain evidence="12 15">MIC1-1</strain>
    </source>
</reference>
<keyword evidence="7 10" id="KW-0460">Magnesium</keyword>
<feature type="binding site" evidence="11">
    <location>
        <position position="163"/>
    </location>
    <ligand>
        <name>Mg(2+)</name>
        <dbReference type="ChEBI" id="CHEBI:18420"/>
    </ligand>
</feature>
<evidence type="ECO:0000256" key="6">
    <source>
        <dbReference type="ARBA" id="ARBA00022827"/>
    </source>
</evidence>
<dbReference type="EMBL" id="PYGC01000003">
    <property type="protein sequence ID" value="PSK83819.1"/>
    <property type="molecule type" value="Genomic_DNA"/>
</dbReference>
<protein>
    <recommendedName>
        <fullName evidence="2 10">FAD:protein FMN transferase</fullName>
        <ecNumber evidence="1 10">2.7.1.180</ecNumber>
    </recommendedName>
    <alternativeName>
        <fullName evidence="8 10">Flavin transferase</fullName>
    </alternativeName>
</protein>
<dbReference type="GO" id="GO:0046872">
    <property type="term" value="F:metal ion binding"/>
    <property type="evidence" value="ECO:0007669"/>
    <property type="project" value="UniProtKB-UniRule"/>
</dbReference>
<organism evidence="13 14">
    <name type="scientific">Prolixibacter denitrificans</name>
    <dbReference type="NCBI Taxonomy" id="1541063"/>
    <lineage>
        <taxon>Bacteria</taxon>
        <taxon>Pseudomonadati</taxon>
        <taxon>Bacteroidota</taxon>
        <taxon>Bacteroidia</taxon>
        <taxon>Marinilabiliales</taxon>
        <taxon>Prolixibacteraceae</taxon>
        <taxon>Prolixibacter</taxon>
    </lineage>
</organism>
<dbReference type="Proteomes" id="UP000396862">
    <property type="component" value="Unassembled WGS sequence"/>
</dbReference>
<evidence type="ECO:0000256" key="5">
    <source>
        <dbReference type="ARBA" id="ARBA00022723"/>
    </source>
</evidence>
<dbReference type="Proteomes" id="UP000240621">
    <property type="component" value="Unassembled WGS sequence"/>
</dbReference>
<evidence type="ECO:0000313" key="13">
    <source>
        <dbReference type="EMBL" id="PSK83819.1"/>
    </source>
</evidence>
<dbReference type="SUPFAM" id="SSF143631">
    <property type="entry name" value="ApbE-like"/>
    <property type="match status" value="1"/>
</dbReference>
<sequence>MATFLFYPLYKMNPDREIFVRSFPAMGTRFDMLVLGQANERGELLFQEIHREVDRIENLFSRFREDGPVWKINQQRHAQWIEVDSEELWQVFLTCREYHRKTLGVFDINMGEVAALWKNGKEAPTENEVAEQFRFSGMKEMEFDESRHCIRFLSGKPGIDFGAYGKGYALEQVRKILHAHEVRQAVINFGDSSILTLGKHPSGEYWPMSVRNPLKSGEILHEFRMNNHSLTTSSNRLLADDGWSRKSNHIIHPVTGKPVNEGRSVSVLCKSPVEGEILSTAFMLLLPEQYDAVLNEFEYDEIVVVPLGSEASIQKKQFLCNDLTKPNLLI</sequence>
<dbReference type="EC" id="2.7.1.180" evidence="1 10"/>
<comment type="similarity">
    <text evidence="10">Belongs to the ApbE family.</text>
</comment>
<dbReference type="OrthoDB" id="9778595at2"/>
<dbReference type="InterPro" id="IPR003374">
    <property type="entry name" value="ApbE-like_sf"/>
</dbReference>
<evidence type="ECO:0000313" key="14">
    <source>
        <dbReference type="Proteomes" id="UP000240621"/>
    </source>
</evidence>
<evidence type="ECO:0000256" key="7">
    <source>
        <dbReference type="ARBA" id="ARBA00022842"/>
    </source>
</evidence>
<keyword evidence="3 10" id="KW-0285">Flavoprotein</keyword>
<evidence type="ECO:0000256" key="9">
    <source>
        <dbReference type="ARBA" id="ARBA00048540"/>
    </source>
</evidence>
<evidence type="ECO:0000256" key="8">
    <source>
        <dbReference type="ARBA" id="ARBA00031306"/>
    </source>
</evidence>
<dbReference type="GO" id="GO:0016740">
    <property type="term" value="F:transferase activity"/>
    <property type="evidence" value="ECO:0007669"/>
    <property type="project" value="UniProtKB-UniRule"/>
</dbReference>
<evidence type="ECO:0000256" key="11">
    <source>
        <dbReference type="PIRSR" id="PIRSR006268-2"/>
    </source>
</evidence>
<gene>
    <name evidence="12" type="primary">apbE</name>
    <name evidence="13" type="ORF">CLV93_103235</name>
    <name evidence="12" type="ORF">JCM18694_36070</name>
</gene>
<keyword evidence="4 10" id="KW-0808">Transferase</keyword>
<name>A0A2P8CFZ6_9BACT</name>
<keyword evidence="5 10" id="KW-0479">Metal-binding</keyword>
<evidence type="ECO:0000256" key="2">
    <source>
        <dbReference type="ARBA" id="ARBA00016337"/>
    </source>
</evidence>
<feature type="binding site" evidence="11">
    <location>
        <position position="280"/>
    </location>
    <ligand>
        <name>Mg(2+)</name>
        <dbReference type="ChEBI" id="CHEBI:18420"/>
    </ligand>
</feature>
<evidence type="ECO:0000256" key="1">
    <source>
        <dbReference type="ARBA" id="ARBA00011955"/>
    </source>
</evidence>
<dbReference type="RefSeq" id="WP_106541649.1">
    <property type="nucleotide sequence ID" value="NZ_BLAU01000001.1"/>
</dbReference>